<dbReference type="RefSeq" id="WP_106515987.1">
    <property type="nucleotide sequence ID" value="NZ_PXYI01000013.1"/>
</dbReference>
<dbReference type="Proteomes" id="UP000241167">
    <property type="component" value="Unassembled WGS sequence"/>
</dbReference>
<keyword evidence="1" id="KW-0472">Membrane</keyword>
<organism evidence="2 3">
    <name type="scientific">Allosphingosinicella deserti</name>
    <dbReference type="NCBI Taxonomy" id="2116704"/>
    <lineage>
        <taxon>Bacteria</taxon>
        <taxon>Pseudomonadati</taxon>
        <taxon>Pseudomonadota</taxon>
        <taxon>Alphaproteobacteria</taxon>
        <taxon>Sphingomonadales</taxon>
        <taxon>Sphingomonadaceae</taxon>
        <taxon>Allosphingosinicella</taxon>
    </lineage>
</organism>
<accession>A0A2P7QEZ3</accession>
<evidence type="ECO:0000313" key="2">
    <source>
        <dbReference type="EMBL" id="PSJ36539.1"/>
    </source>
</evidence>
<evidence type="ECO:0000256" key="1">
    <source>
        <dbReference type="SAM" id="Phobius"/>
    </source>
</evidence>
<dbReference type="OrthoDB" id="9896985at2"/>
<keyword evidence="1" id="KW-0812">Transmembrane</keyword>
<feature type="transmembrane region" description="Helical" evidence="1">
    <location>
        <begin position="55"/>
        <end position="73"/>
    </location>
</feature>
<proteinExistence type="predicted"/>
<protein>
    <submittedName>
        <fullName evidence="2">Uncharacterized protein</fullName>
    </submittedName>
</protein>
<comment type="caution">
    <text evidence="2">The sequence shown here is derived from an EMBL/GenBank/DDBJ whole genome shotgun (WGS) entry which is preliminary data.</text>
</comment>
<name>A0A2P7QEZ3_9SPHN</name>
<dbReference type="AlphaFoldDB" id="A0A2P7QEZ3"/>
<keyword evidence="3" id="KW-1185">Reference proteome</keyword>
<dbReference type="EMBL" id="PXYI01000013">
    <property type="protein sequence ID" value="PSJ36539.1"/>
    <property type="molecule type" value="Genomic_DNA"/>
</dbReference>
<evidence type="ECO:0000313" key="3">
    <source>
        <dbReference type="Proteomes" id="UP000241167"/>
    </source>
</evidence>
<gene>
    <name evidence="2" type="ORF">C7I55_26085</name>
</gene>
<keyword evidence="1" id="KW-1133">Transmembrane helix</keyword>
<reference evidence="2 3" key="1">
    <citation type="submission" date="2018-03" db="EMBL/GenBank/DDBJ databases">
        <title>The draft genome of Sphingosinicella sp. GL-C-18.</title>
        <authorList>
            <person name="Liu L."/>
            <person name="Li L."/>
            <person name="Liang L."/>
            <person name="Zhang X."/>
            <person name="Wang T."/>
        </authorList>
    </citation>
    <scope>NUCLEOTIDE SEQUENCE [LARGE SCALE GENOMIC DNA]</scope>
    <source>
        <strain evidence="2 3">GL-C-18</strain>
    </source>
</reference>
<sequence length="111" mass="12331">MSLLGFKMPNTRNSAFGMPHFGMRGGGWQAVWTFIAILAGVRTLGELFRHGWSDLVLIGLCSLAVAIAFALLARRTRAEIADEFDRGAPFLRPAAARRRVDDPIQPGRRFF</sequence>